<keyword evidence="3" id="KW-1185">Reference proteome</keyword>
<dbReference type="Gene3D" id="3.90.550.10">
    <property type="entry name" value="Spore Coat Polysaccharide Biosynthesis Protein SpsA, Chain A"/>
    <property type="match status" value="1"/>
</dbReference>
<dbReference type="Proteomes" id="UP000018896">
    <property type="component" value="Unassembled WGS sequence"/>
</dbReference>
<evidence type="ECO:0000313" key="2">
    <source>
        <dbReference type="EMBL" id="GAE36141.1"/>
    </source>
</evidence>
<dbReference type="RefSeq" id="WP_052013177.1">
    <property type="nucleotide sequence ID" value="NZ_BAUV01000029.1"/>
</dbReference>
<accession>W4QVL6</accession>
<sequence length="94" mass="10850">MKFSIVIPTHNRAEQLIMTLTAFNLQSFDHDQFEVIVVDDGSDDQTREAIDQFQASYRLLYISTGKREGDLTLEIKELQNQKVNLLFSVMLTLL</sequence>
<protein>
    <recommendedName>
        <fullName evidence="1">Glycosyltransferase 2-like domain-containing protein</fullName>
    </recommendedName>
</protein>
<dbReference type="eggNOG" id="COG1216">
    <property type="taxonomic scope" value="Bacteria"/>
</dbReference>
<dbReference type="EMBL" id="BAUV01000029">
    <property type="protein sequence ID" value="GAE36141.1"/>
    <property type="molecule type" value="Genomic_DNA"/>
</dbReference>
<reference evidence="2 3" key="1">
    <citation type="journal article" date="2014" name="Genome Announc.">
        <title>Draft Genome Sequences of Three Alkaliphilic Bacillus Strains, Bacillus wakoensis JCM 9140T, Bacillus akibai JCM 9157T, and Bacillus hemicellulosilyticus JCM 9152T.</title>
        <authorList>
            <person name="Yuki M."/>
            <person name="Oshima K."/>
            <person name="Suda W."/>
            <person name="Oshida Y."/>
            <person name="Kitamura K."/>
            <person name="Iida T."/>
            <person name="Hattori M."/>
            <person name="Ohkuma M."/>
        </authorList>
    </citation>
    <scope>NUCLEOTIDE SEQUENCE [LARGE SCALE GENOMIC DNA]</scope>
    <source>
        <strain evidence="2 3">JCM 9157</strain>
    </source>
</reference>
<dbReference type="SUPFAM" id="SSF53448">
    <property type="entry name" value="Nucleotide-diphospho-sugar transferases"/>
    <property type="match status" value="1"/>
</dbReference>
<name>W4QVL6_HALA3</name>
<feature type="domain" description="Glycosyltransferase 2-like" evidence="1">
    <location>
        <begin position="4"/>
        <end position="69"/>
    </location>
</feature>
<dbReference type="InterPro" id="IPR001173">
    <property type="entry name" value="Glyco_trans_2-like"/>
</dbReference>
<evidence type="ECO:0000259" key="1">
    <source>
        <dbReference type="Pfam" id="PF00535"/>
    </source>
</evidence>
<gene>
    <name evidence="2" type="ORF">JCM9157_3290</name>
</gene>
<dbReference type="OrthoDB" id="9785185at2"/>
<proteinExistence type="predicted"/>
<comment type="caution">
    <text evidence="2">The sequence shown here is derived from an EMBL/GenBank/DDBJ whole genome shotgun (WGS) entry which is preliminary data.</text>
</comment>
<organism evidence="2 3">
    <name type="scientific">Halalkalibacter akibai (strain ATCC 43226 / DSM 21942 / CIP 109018 / JCM 9157 / 1139)</name>
    <name type="common">Bacillus akibai</name>
    <dbReference type="NCBI Taxonomy" id="1236973"/>
    <lineage>
        <taxon>Bacteria</taxon>
        <taxon>Bacillati</taxon>
        <taxon>Bacillota</taxon>
        <taxon>Bacilli</taxon>
        <taxon>Bacillales</taxon>
        <taxon>Bacillaceae</taxon>
        <taxon>Halalkalibacter</taxon>
    </lineage>
</organism>
<dbReference type="AlphaFoldDB" id="W4QVL6"/>
<dbReference type="STRING" id="1236973.JCM9157_3290"/>
<dbReference type="InterPro" id="IPR029044">
    <property type="entry name" value="Nucleotide-diphossugar_trans"/>
</dbReference>
<dbReference type="Pfam" id="PF00535">
    <property type="entry name" value="Glycos_transf_2"/>
    <property type="match status" value="1"/>
</dbReference>
<evidence type="ECO:0000313" key="3">
    <source>
        <dbReference type="Proteomes" id="UP000018896"/>
    </source>
</evidence>